<dbReference type="OrthoDB" id="6136079at2759"/>
<dbReference type="EMBL" id="KB203598">
    <property type="protein sequence ID" value="ESO83759.1"/>
    <property type="molecule type" value="Genomic_DNA"/>
</dbReference>
<dbReference type="RefSeq" id="XP_009065542.1">
    <property type="nucleotide sequence ID" value="XM_009067294.1"/>
</dbReference>
<organism evidence="1 2">
    <name type="scientific">Lottia gigantea</name>
    <name type="common">Giant owl limpet</name>
    <dbReference type="NCBI Taxonomy" id="225164"/>
    <lineage>
        <taxon>Eukaryota</taxon>
        <taxon>Metazoa</taxon>
        <taxon>Spiralia</taxon>
        <taxon>Lophotrochozoa</taxon>
        <taxon>Mollusca</taxon>
        <taxon>Gastropoda</taxon>
        <taxon>Patellogastropoda</taxon>
        <taxon>Lottioidea</taxon>
        <taxon>Lottiidae</taxon>
        <taxon>Lottia</taxon>
    </lineage>
</organism>
<dbReference type="OMA" id="NARRCWI"/>
<name>V4B5J5_LOTGI</name>
<dbReference type="HOGENOM" id="CLU_018552_10_3_1"/>
<evidence type="ECO:0000313" key="2">
    <source>
        <dbReference type="Proteomes" id="UP000030746"/>
    </source>
</evidence>
<protein>
    <recommendedName>
        <fullName evidence="3">Transposase Helix-turn-helix domain-containing protein</fullName>
    </recommendedName>
</protein>
<reference evidence="1 2" key="1">
    <citation type="journal article" date="2013" name="Nature">
        <title>Insights into bilaterian evolution from three spiralian genomes.</title>
        <authorList>
            <person name="Simakov O."/>
            <person name="Marletaz F."/>
            <person name="Cho S.J."/>
            <person name="Edsinger-Gonzales E."/>
            <person name="Havlak P."/>
            <person name="Hellsten U."/>
            <person name="Kuo D.H."/>
            <person name="Larsson T."/>
            <person name="Lv J."/>
            <person name="Arendt D."/>
            <person name="Savage R."/>
            <person name="Osoegawa K."/>
            <person name="de Jong P."/>
            <person name="Grimwood J."/>
            <person name="Chapman J.A."/>
            <person name="Shapiro H."/>
            <person name="Aerts A."/>
            <person name="Otillar R.P."/>
            <person name="Terry A.Y."/>
            <person name="Boore J.L."/>
            <person name="Grigoriev I.V."/>
            <person name="Lindberg D.R."/>
            <person name="Seaver E.C."/>
            <person name="Weisblat D.A."/>
            <person name="Putnam N.H."/>
            <person name="Rokhsar D.S."/>
        </authorList>
    </citation>
    <scope>NUCLEOTIDE SEQUENCE [LARGE SCALE GENOMIC DNA]</scope>
</reference>
<evidence type="ECO:0000313" key="1">
    <source>
        <dbReference type="EMBL" id="ESO83759.1"/>
    </source>
</evidence>
<dbReference type="Proteomes" id="UP000030746">
    <property type="component" value="Unassembled WGS sequence"/>
</dbReference>
<dbReference type="CTD" id="20233369"/>
<feature type="non-terminal residue" evidence="1">
    <location>
        <position position="1"/>
    </location>
</feature>
<gene>
    <name evidence="1" type="ORF">LOTGIDRAFT_132951</name>
</gene>
<sequence>KNFLRMNRASFQELLELLDPVIRRNDTNMRECITAGERLALTLRFLAIQVRDSYQSLEYLYIVSKNTISKIIPETCRAIYDVLQTQYLRVCKTVIISFL</sequence>
<accession>V4B5J5</accession>
<dbReference type="AlphaFoldDB" id="V4B5J5"/>
<evidence type="ECO:0008006" key="3">
    <source>
        <dbReference type="Google" id="ProtNLM"/>
    </source>
</evidence>
<dbReference type="GeneID" id="20233369"/>
<proteinExistence type="predicted"/>
<dbReference type="KEGG" id="lgi:LOTGIDRAFT_132951"/>
<keyword evidence="2" id="KW-1185">Reference proteome</keyword>